<keyword evidence="2" id="KW-1185">Reference proteome</keyword>
<name>A0A840L8X0_9BURK</name>
<gene>
    <name evidence="1" type="ORF">HNP55_002737</name>
</gene>
<dbReference type="Proteomes" id="UP000562027">
    <property type="component" value="Unassembled WGS sequence"/>
</dbReference>
<reference evidence="1 2" key="1">
    <citation type="submission" date="2020-08" db="EMBL/GenBank/DDBJ databases">
        <title>Functional genomics of gut bacteria from endangered species of beetles.</title>
        <authorList>
            <person name="Carlos-Shanley C."/>
        </authorList>
    </citation>
    <scope>NUCLEOTIDE SEQUENCE [LARGE SCALE GENOMIC DNA]</scope>
    <source>
        <strain evidence="1 2">S00239</strain>
    </source>
</reference>
<sequence>MTHHLTESAINAKKATVSQWCRVLGVSRSGFYAARQRLRKPEQVSP</sequence>
<comment type="caution">
    <text evidence="1">The sequence shown here is derived from an EMBL/GenBank/DDBJ whole genome shotgun (WGS) entry which is preliminary data.</text>
</comment>
<proteinExistence type="predicted"/>
<evidence type="ECO:0000313" key="1">
    <source>
        <dbReference type="EMBL" id="MBB4844201.1"/>
    </source>
</evidence>
<dbReference type="AlphaFoldDB" id="A0A840L8X0"/>
<evidence type="ECO:0000313" key="2">
    <source>
        <dbReference type="Proteomes" id="UP000562027"/>
    </source>
</evidence>
<dbReference type="EMBL" id="JACHLP010000005">
    <property type="protein sequence ID" value="MBB4844201.1"/>
    <property type="molecule type" value="Genomic_DNA"/>
</dbReference>
<accession>A0A840L8X0</accession>
<organism evidence="1 2">
    <name type="scientific">Roseateles oligotrophus</name>
    <dbReference type="NCBI Taxonomy" id="1769250"/>
    <lineage>
        <taxon>Bacteria</taxon>
        <taxon>Pseudomonadati</taxon>
        <taxon>Pseudomonadota</taxon>
        <taxon>Betaproteobacteria</taxon>
        <taxon>Burkholderiales</taxon>
        <taxon>Sphaerotilaceae</taxon>
        <taxon>Roseateles</taxon>
    </lineage>
</organism>
<protein>
    <submittedName>
        <fullName evidence="1">Uncharacterized protein</fullName>
    </submittedName>
</protein>